<feature type="region of interest" description="Disordered" evidence="4">
    <location>
        <begin position="381"/>
        <end position="433"/>
    </location>
</feature>
<dbReference type="Pfam" id="PF00012">
    <property type="entry name" value="HSP70"/>
    <property type="match status" value="1"/>
</dbReference>
<dbReference type="PANTHER" id="PTHR42749:SF1">
    <property type="entry name" value="CELL SHAPE-DETERMINING PROTEIN MREB"/>
    <property type="match status" value="1"/>
</dbReference>
<organism evidence="6 7">
    <name type="scientific">Mycobacterium paragordonae</name>
    <dbReference type="NCBI Taxonomy" id="1389713"/>
    <lineage>
        <taxon>Bacteria</taxon>
        <taxon>Bacillati</taxon>
        <taxon>Actinomycetota</taxon>
        <taxon>Actinomycetes</taxon>
        <taxon>Mycobacteriales</taxon>
        <taxon>Mycobacteriaceae</taxon>
        <taxon>Mycobacterium</taxon>
    </lineage>
</organism>
<keyword evidence="7" id="KW-1185">Reference proteome</keyword>
<keyword evidence="2" id="KW-0067">ATP-binding</keyword>
<dbReference type="EMBL" id="BLKX01000001">
    <property type="protein sequence ID" value="GFG76913.1"/>
    <property type="molecule type" value="Genomic_DNA"/>
</dbReference>
<keyword evidence="1" id="KW-0547">Nucleotide-binding</keyword>
<keyword evidence="5" id="KW-1133">Transmembrane helix</keyword>
<dbReference type="SUPFAM" id="SSF53067">
    <property type="entry name" value="Actin-like ATPase domain"/>
    <property type="match status" value="1"/>
</dbReference>
<feature type="compositionally biased region" description="Low complexity" evidence="4">
    <location>
        <begin position="500"/>
        <end position="597"/>
    </location>
</feature>
<dbReference type="Gene3D" id="3.30.420.40">
    <property type="match status" value="2"/>
</dbReference>
<keyword evidence="5" id="KW-0472">Membrane</keyword>
<gene>
    <name evidence="6" type="ORF">MPRG_01890</name>
</gene>
<feature type="region of interest" description="Disordered" evidence="4">
    <location>
        <begin position="483"/>
        <end position="603"/>
    </location>
</feature>
<comment type="caution">
    <text evidence="6">The sequence shown here is derived from an EMBL/GenBank/DDBJ whole genome shotgun (WGS) entry which is preliminary data.</text>
</comment>
<dbReference type="InterPro" id="IPR013126">
    <property type="entry name" value="Hsp_70_fam"/>
</dbReference>
<evidence type="ECO:0000256" key="5">
    <source>
        <dbReference type="SAM" id="Phobius"/>
    </source>
</evidence>
<protein>
    <recommendedName>
        <fullName evidence="8">Molecular chaperone</fullName>
    </recommendedName>
</protein>
<feature type="transmembrane region" description="Helical" evidence="5">
    <location>
        <begin position="450"/>
        <end position="472"/>
    </location>
</feature>
<proteinExistence type="predicted"/>
<name>A0ABQ1BXL7_9MYCO</name>
<sequence>MDMSEPLGLSIGVANLVAARSGSVPVSRTPVVTLFENRPSEVGLPEENPNLTEPGLVLRGFVERVGDPAPLVAADGTKYLGQALTIEALEAMARTVGYGRPITVAVPAYWSENQVAALRQELFAQPDLAAQGGTPTLISDATAALAAVNARPGFPRQGVVALCDFGAGGTSVTLADAGSGFQQIGSTVRYSEFSGDDLDQLILNHVLASSPSADSSDVSSTATSMGSVTRMLGACRTAKEQLSAATVATIATGTGGADHRLTRSEFEELVAPPLDRFLGSIPEVLQRNGVGQLAAVAIVGGGAAIPLISTRMSQRLQVQVFTTAQPLFAAAIGAATLGDAQVASAGAATGIGPAVGLPTAMIGAAVGPETLASPTAPVNTEAFPDSARQETDRALAWSEDSGTGMEPVPYTGPADYTGPVEPPPGPAAPDTRQDRYAAEPEVPLWYRRPAILLSLAGAAAAIIIAIVLAFTLRPTNAKPVVTTSQPPPFTTVVTGPDNSPTETVITPPPVTVTTTPSTTTNPPSTSDTTSSTSTTTSTTTTTTTQPTTTTTQPTTTQPTTTQQTTTQAPPTTTQKPPTTTAAPVTPTTAAAPTTAAPAPAPGG</sequence>
<evidence type="ECO:0000256" key="2">
    <source>
        <dbReference type="ARBA" id="ARBA00022840"/>
    </source>
</evidence>
<dbReference type="InterPro" id="IPR043129">
    <property type="entry name" value="ATPase_NBD"/>
</dbReference>
<evidence type="ECO:0000256" key="3">
    <source>
        <dbReference type="ARBA" id="ARBA00023186"/>
    </source>
</evidence>
<keyword evidence="5" id="KW-0812">Transmembrane</keyword>
<evidence type="ECO:0000313" key="6">
    <source>
        <dbReference type="EMBL" id="GFG76913.1"/>
    </source>
</evidence>
<dbReference type="Gene3D" id="3.90.640.10">
    <property type="entry name" value="Actin, Chain A, domain 4"/>
    <property type="match status" value="1"/>
</dbReference>
<evidence type="ECO:0000313" key="7">
    <source>
        <dbReference type="Proteomes" id="UP000465240"/>
    </source>
</evidence>
<keyword evidence="3" id="KW-0143">Chaperone</keyword>
<evidence type="ECO:0008006" key="8">
    <source>
        <dbReference type="Google" id="ProtNLM"/>
    </source>
</evidence>
<dbReference type="Proteomes" id="UP000465240">
    <property type="component" value="Unassembled WGS sequence"/>
</dbReference>
<evidence type="ECO:0000256" key="4">
    <source>
        <dbReference type="SAM" id="MobiDB-lite"/>
    </source>
</evidence>
<reference evidence="6 7" key="1">
    <citation type="journal article" date="2019" name="Emerg. Microbes Infect.">
        <title>Comprehensive subspecies identification of 175 nontuberculous mycobacteria species based on 7547 genomic profiles.</title>
        <authorList>
            <person name="Matsumoto Y."/>
            <person name="Kinjo T."/>
            <person name="Motooka D."/>
            <person name="Nabeya D."/>
            <person name="Jung N."/>
            <person name="Uechi K."/>
            <person name="Horii T."/>
            <person name="Iida T."/>
            <person name="Fujita J."/>
            <person name="Nakamura S."/>
        </authorList>
    </citation>
    <scope>NUCLEOTIDE SEQUENCE [LARGE SCALE GENOMIC DNA]</scope>
    <source>
        <strain evidence="6 7">JCM 18565</strain>
    </source>
</reference>
<evidence type="ECO:0000256" key="1">
    <source>
        <dbReference type="ARBA" id="ARBA00022741"/>
    </source>
</evidence>
<dbReference type="PANTHER" id="PTHR42749">
    <property type="entry name" value="CELL SHAPE-DETERMINING PROTEIN MREB"/>
    <property type="match status" value="1"/>
</dbReference>
<accession>A0ABQ1BXL7</accession>